<keyword evidence="3 9" id="KW-0645">Protease</keyword>
<dbReference type="HAMAP" id="MF_00161">
    <property type="entry name" value="LspA"/>
    <property type="match status" value="1"/>
</dbReference>
<keyword evidence="8 9" id="KW-0472">Membrane</keyword>
<dbReference type="RefSeq" id="WP_386767141.1">
    <property type="nucleotide sequence ID" value="NZ_JBHSTI010000008.1"/>
</dbReference>
<reference evidence="14" key="1">
    <citation type="journal article" date="2019" name="Int. J. Syst. Evol. Microbiol.">
        <title>The Global Catalogue of Microorganisms (GCM) 10K type strain sequencing project: providing services to taxonomists for standard genome sequencing and annotation.</title>
        <authorList>
            <consortium name="The Broad Institute Genomics Platform"/>
            <consortium name="The Broad Institute Genome Sequencing Center for Infectious Disease"/>
            <person name="Wu L."/>
            <person name="Ma J."/>
        </authorList>
    </citation>
    <scope>NUCLEOTIDE SEQUENCE [LARGE SCALE GENOMIC DNA]</scope>
    <source>
        <strain evidence="14">CGMCC 4.7317</strain>
    </source>
</reference>
<feature type="compositionally biased region" description="Low complexity" evidence="12">
    <location>
        <begin position="1"/>
        <end position="19"/>
    </location>
</feature>
<proteinExistence type="inferred from homology"/>
<evidence type="ECO:0000256" key="9">
    <source>
        <dbReference type="HAMAP-Rule" id="MF_00161"/>
    </source>
</evidence>
<dbReference type="NCBIfam" id="TIGR00077">
    <property type="entry name" value="lspA"/>
    <property type="match status" value="1"/>
</dbReference>
<feature type="active site" evidence="9">
    <location>
        <position position="159"/>
    </location>
</feature>
<evidence type="ECO:0000256" key="8">
    <source>
        <dbReference type="ARBA" id="ARBA00023136"/>
    </source>
</evidence>
<comment type="caution">
    <text evidence="9">Lacks conserved residue(s) required for the propagation of feature annotation.</text>
</comment>
<dbReference type="PROSITE" id="PS00855">
    <property type="entry name" value="SPASE_II"/>
    <property type="match status" value="1"/>
</dbReference>
<feature type="transmembrane region" description="Helical" evidence="9">
    <location>
        <begin position="108"/>
        <end position="129"/>
    </location>
</feature>
<evidence type="ECO:0000313" key="13">
    <source>
        <dbReference type="EMBL" id="MFC6238702.1"/>
    </source>
</evidence>
<organism evidence="13 14">
    <name type="scientific">Longivirga aurantiaca</name>
    <dbReference type="NCBI Taxonomy" id="1837743"/>
    <lineage>
        <taxon>Bacteria</taxon>
        <taxon>Bacillati</taxon>
        <taxon>Actinomycetota</taxon>
        <taxon>Actinomycetes</taxon>
        <taxon>Sporichthyales</taxon>
        <taxon>Sporichthyaceae</taxon>
        <taxon>Longivirga</taxon>
    </lineage>
</organism>
<name>A0ABW1T4B6_9ACTN</name>
<evidence type="ECO:0000256" key="6">
    <source>
        <dbReference type="ARBA" id="ARBA00022801"/>
    </source>
</evidence>
<comment type="catalytic activity">
    <reaction evidence="9 10">
        <text>Release of signal peptides from bacterial membrane prolipoproteins. Hydrolyzes -Xaa-Yaa-Zaa-|-(S,diacylglyceryl)Cys-, in which Xaa is hydrophobic (preferably Leu), and Yaa (Ala or Ser) and Zaa (Gly or Ala) have small, neutral side chains.</text>
        <dbReference type="EC" id="3.4.23.36"/>
    </reaction>
</comment>
<evidence type="ECO:0000256" key="1">
    <source>
        <dbReference type="ARBA" id="ARBA00006139"/>
    </source>
</evidence>
<comment type="pathway">
    <text evidence="9">Protein modification; lipoprotein biosynthesis (signal peptide cleavage).</text>
</comment>
<dbReference type="GO" id="GO:0004190">
    <property type="term" value="F:aspartic-type endopeptidase activity"/>
    <property type="evidence" value="ECO:0007669"/>
    <property type="project" value="UniProtKB-EC"/>
</dbReference>
<feature type="region of interest" description="Disordered" evidence="12">
    <location>
        <begin position="1"/>
        <end position="22"/>
    </location>
</feature>
<dbReference type="Proteomes" id="UP001596138">
    <property type="component" value="Unassembled WGS sequence"/>
</dbReference>
<comment type="caution">
    <text evidence="13">The sequence shown here is derived from an EMBL/GenBank/DDBJ whole genome shotgun (WGS) entry which is preliminary data.</text>
</comment>
<dbReference type="EMBL" id="JBHSTI010000008">
    <property type="protein sequence ID" value="MFC6238702.1"/>
    <property type="molecule type" value="Genomic_DNA"/>
</dbReference>
<dbReference type="PANTHER" id="PTHR33695:SF1">
    <property type="entry name" value="LIPOPROTEIN SIGNAL PEPTIDASE"/>
    <property type="match status" value="1"/>
</dbReference>
<dbReference type="EC" id="3.4.23.36" evidence="9"/>
<gene>
    <name evidence="9 13" type="primary">lspA</name>
    <name evidence="13" type="ORF">ACFQGU_12510</name>
</gene>
<dbReference type="PRINTS" id="PR00781">
    <property type="entry name" value="LIPOSIGPTASE"/>
</dbReference>
<evidence type="ECO:0000256" key="3">
    <source>
        <dbReference type="ARBA" id="ARBA00022670"/>
    </source>
</evidence>
<keyword evidence="7 9" id="KW-1133">Transmembrane helix</keyword>
<keyword evidence="5 9" id="KW-0064">Aspartyl protease</keyword>
<evidence type="ECO:0000256" key="2">
    <source>
        <dbReference type="ARBA" id="ARBA00022475"/>
    </source>
</evidence>
<accession>A0ABW1T4B6</accession>
<evidence type="ECO:0000256" key="4">
    <source>
        <dbReference type="ARBA" id="ARBA00022692"/>
    </source>
</evidence>
<evidence type="ECO:0000256" key="5">
    <source>
        <dbReference type="ARBA" id="ARBA00022750"/>
    </source>
</evidence>
<comment type="similarity">
    <text evidence="1 9 11">Belongs to the peptidase A8 family.</text>
</comment>
<keyword evidence="2 9" id="KW-1003">Cell membrane</keyword>
<keyword evidence="14" id="KW-1185">Reference proteome</keyword>
<evidence type="ECO:0000256" key="12">
    <source>
        <dbReference type="SAM" id="MobiDB-lite"/>
    </source>
</evidence>
<evidence type="ECO:0000313" key="14">
    <source>
        <dbReference type="Proteomes" id="UP001596138"/>
    </source>
</evidence>
<evidence type="ECO:0000256" key="7">
    <source>
        <dbReference type="ARBA" id="ARBA00022989"/>
    </source>
</evidence>
<dbReference type="Pfam" id="PF01252">
    <property type="entry name" value="Peptidase_A8"/>
    <property type="match status" value="1"/>
</dbReference>
<dbReference type="InterPro" id="IPR001872">
    <property type="entry name" value="Peptidase_A8"/>
</dbReference>
<feature type="transmembrane region" description="Helical" evidence="9">
    <location>
        <begin position="149"/>
        <end position="174"/>
    </location>
</feature>
<feature type="transmembrane region" description="Helical" evidence="9">
    <location>
        <begin position="78"/>
        <end position="101"/>
    </location>
</feature>
<feature type="active site" evidence="9">
    <location>
        <position position="145"/>
    </location>
</feature>
<evidence type="ECO:0000256" key="11">
    <source>
        <dbReference type="RuleBase" id="RU004181"/>
    </source>
</evidence>
<sequence length="184" mass="19553">MEDDQQPAPAEAEAVDVPARTPSPRQGHLVRLTFSIAVSVVVLDQVTKLLAIRYLEGQDPIELLGGLVTLTFLRNPGAAFSFGTGYTFVFTAIATAVAVFIIRKSRQIGSIGWAVALGGLLGGAVGNLIDRVFREPGLFQGHVVDWITFPNFAVFNLADASIVCSSALMVLLALRGVELDGSRA</sequence>
<comment type="subcellular location">
    <subcellularLocation>
        <location evidence="9">Cell membrane</location>
        <topology evidence="9">Multi-pass membrane protein</topology>
    </subcellularLocation>
</comment>
<evidence type="ECO:0000256" key="10">
    <source>
        <dbReference type="RuleBase" id="RU000594"/>
    </source>
</evidence>
<keyword evidence="6 9" id="KW-0378">Hydrolase</keyword>
<keyword evidence="4 9" id="KW-0812">Transmembrane</keyword>
<protein>
    <recommendedName>
        <fullName evidence="9">Lipoprotein signal peptidase</fullName>
        <ecNumber evidence="9">3.4.23.36</ecNumber>
    </recommendedName>
    <alternativeName>
        <fullName evidence="9">Prolipoprotein signal peptidase</fullName>
    </alternativeName>
    <alternativeName>
        <fullName evidence="9">Signal peptidase II</fullName>
        <shortName evidence="9">SPase II</shortName>
    </alternativeName>
</protein>
<comment type="function">
    <text evidence="9 10">This protein specifically catalyzes the removal of signal peptides from prolipoproteins.</text>
</comment>
<dbReference type="PANTHER" id="PTHR33695">
    <property type="entry name" value="LIPOPROTEIN SIGNAL PEPTIDASE"/>
    <property type="match status" value="1"/>
</dbReference>